<dbReference type="PROSITE" id="PS50066">
    <property type="entry name" value="MADS_BOX_2"/>
    <property type="match status" value="1"/>
</dbReference>
<keyword evidence="5" id="KW-0539">Nucleus</keyword>
<keyword evidence="2" id="KW-0805">Transcription regulation</keyword>
<evidence type="ECO:0000313" key="7">
    <source>
        <dbReference type="EMBL" id="KAE9604571.1"/>
    </source>
</evidence>
<evidence type="ECO:0000256" key="1">
    <source>
        <dbReference type="ARBA" id="ARBA00004123"/>
    </source>
</evidence>
<dbReference type="SMART" id="SM00432">
    <property type="entry name" value="MADS"/>
    <property type="match status" value="1"/>
</dbReference>
<proteinExistence type="predicted"/>
<dbReference type="GO" id="GO:0000981">
    <property type="term" value="F:DNA-binding transcription factor activity, RNA polymerase II-specific"/>
    <property type="evidence" value="ECO:0007669"/>
    <property type="project" value="TreeGrafter"/>
</dbReference>
<dbReference type="EMBL" id="WOCE01000011">
    <property type="protein sequence ID" value="KAE9604571.1"/>
    <property type="molecule type" value="Genomic_DNA"/>
</dbReference>
<reference evidence="8" key="1">
    <citation type="journal article" date="2020" name="Nat. Commun.">
        <title>Genome sequence of the cluster root forming white lupin.</title>
        <authorList>
            <person name="Hufnagel B."/>
            <person name="Marques A."/>
            <person name="Soriano A."/>
            <person name="Marques L."/>
            <person name="Divol F."/>
            <person name="Doumas P."/>
            <person name="Sallet E."/>
            <person name="Mancinotti D."/>
            <person name="Carrere S."/>
            <person name="Marande W."/>
            <person name="Arribat S."/>
            <person name="Keller J."/>
            <person name="Huneau C."/>
            <person name="Blein T."/>
            <person name="Aime D."/>
            <person name="Laguerre M."/>
            <person name="Taylor J."/>
            <person name="Schubert V."/>
            <person name="Nelson M."/>
            <person name="Geu-Flores F."/>
            <person name="Crespi M."/>
            <person name="Gallardo-Guerrero K."/>
            <person name="Delaux P.-M."/>
            <person name="Salse J."/>
            <person name="Berges H."/>
            <person name="Guyot R."/>
            <person name="Gouzy J."/>
            <person name="Peret B."/>
        </authorList>
    </citation>
    <scope>NUCLEOTIDE SEQUENCE [LARGE SCALE GENOMIC DNA]</scope>
    <source>
        <strain evidence="8">cv. Amiga</strain>
    </source>
</reference>
<dbReference type="PRINTS" id="PR00404">
    <property type="entry name" value="MADSDOMAIN"/>
</dbReference>
<keyword evidence="8" id="KW-1185">Reference proteome</keyword>
<gene>
    <name evidence="7" type="ORF">Lalb_Chr11g0073241</name>
</gene>
<keyword evidence="3" id="KW-0238">DNA-binding</keyword>
<organism evidence="7 8">
    <name type="scientific">Lupinus albus</name>
    <name type="common">White lupine</name>
    <name type="synonym">Lupinus termis</name>
    <dbReference type="NCBI Taxonomy" id="3870"/>
    <lineage>
        <taxon>Eukaryota</taxon>
        <taxon>Viridiplantae</taxon>
        <taxon>Streptophyta</taxon>
        <taxon>Embryophyta</taxon>
        <taxon>Tracheophyta</taxon>
        <taxon>Spermatophyta</taxon>
        <taxon>Magnoliopsida</taxon>
        <taxon>eudicotyledons</taxon>
        <taxon>Gunneridae</taxon>
        <taxon>Pentapetalae</taxon>
        <taxon>rosids</taxon>
        <taxon>fabids</taxon>
        <taxon>Fabales</taxon>
        <taxon>Fabaceae</taxon>
        <taxon>Papilionoideae</taxon>
        <taxon>50 kb inversion clade</taxon>
        <taxon>genistoids sensu lato</taxon>
        <taxon>core genistoids</taxon>
        <taxon>Genisteae</taxon>
        <taxon>Lupinus</taxon>
    </lineage>
</organism>
<dbReference type="PANTHER" id="PTHR11945:SF564">
    <property type="entry name" value="PROTEIN, PUTATIVE-RELATED"/>
    <property type="match status" value="1"/>
</dbReference>
<sequence length="288" mass="33043">MNHFVIFPCLIMGRSRLTLKHISNDAIRKSTFMKRSDGLMKKVFEYCTLGDIAEACLIVFDNDDDVNGDHQPMMTWPEDLTKIHSIIQKYENQKNEEEEPSTMFGIQEYFEIKKNLVEADISKVRKEILKVKYPTWDQRFNNLEDEPLLNFIGVLDEKIAACIQRKKLLKIQNELEVILAQTNNAASNSNQASLMQNNFQSQLIPIPMDNQVDSSFDLSQQVNFADNVDVALDSTKQSDAAEPDWDSLHELLDCASQGGFSEDRTSDLHELMSCNRQPSNFVYINDFS</sequence>
<evidence type="ECO:0000256" key="3">
    <source>
        <dbReference type="ARBA" id="ARBA00023125"/>
    </source>
</evidence>
<dbReference type="InterPro" id="IPR002100">
    <property type="entry name" value="TF_MADSbox"/>
</dbReference>
<name>A0A6A4PSD3_LUPAL</name>
<dbReference type="OrthoDB" id="601557at2759"/>
<accession>A0A6A4PSD3</accession>
<evidence type="ECO:0000256" key="5">
    <source>
        <dbReference type="ARBA" id="ARBA00023242"/>
    </source>
</evidence>
<comment type="caution">
    <text evidence="7">The sequence shown here is derived from an EMBL/GenBank/DDBJ whole genome shotgun (WGS) entry which is preliminary data.</text>
</comment>
<evidence type="ECO:0000259" key="6">
    <source>
        <dbReference type="PROSITE" id="PS50066"/>
    </source>
</evidence>
<evidence type="ECO:0000256" key="2">
    <source>
        <dbReference type="ARBA" id="ARBA00023015"/>
    </source>
</evidence>
<dbReference type="GO" id="GO:0046983">
    <property type="term" value="F:protein dimerization activity"/>
    <property type="evidence" value="ECO:0007669"/>
    <property type="project" value="InterPro"/>
</dbReference>
<keyword evidence="4" id="KW-0804">Transcription</keyword>
<feature type="domain" description="MADS-box" evidence="6">
    <location>
        <begin position="12"/>
        <end position="59"/>
    </location>
</feature>
<protein>
    <submittedName>
        <fullName evidence="7">Putative transcription factor MADS-type1 family</fullName>
    </submittedName>
</protein>
<dbReference type="InterPro" id="IPR036879">
    <property type="entry name" value="TF_MADSbox_sf"/>
</dbReference>
<evidence type="ECO:0000313" key="8">
    <source>
        <dbReference type="Proteomes" id="UP000447434"/>
    </source>
</evidence>
<dbReference type="Gene3D" id="3.40.1810.10">
    <property type="entry name" value="Transcription factor, MADS-box"/>
    <property type="match status" value="1"/>
</dbReference>
<comment type="subcellular location">
    <subcellularLocation>
        <location evidence="1">Nucleus</location>
    </subcellularLocation>
</comment>
<dbReference type="GO" id="GO:0005634">
    <property type="term" value="C:nucleus"/>
    <property type="evidence" value="ECO:0007669"/>
    <property type="project" value="UniProtKB-SubCell"/>
</dbReference>
<dbReference type="Pfam" id="PF00319">
    <property type="entry name" value="SRF-TF"/>
    <property type="match status" value="1"/>
</dbReference>
<dbReference type="SUPFAM" id="SSF55455">
    <property type="entry name" value="SRF-like"/>
    <property type="match status" value="1"/>
</dbReference>
<dbReference type="PANTHER" id="PTHR11945">
    <property type="entry name" value="MADS BOX PROTEIN"/>
    <property type="match status" value="1"/>
</dbReference>
<dbReference type="Proteomes" id="UP000447434">
    <property type="component" value="Chromosome 11"/>
</dbReference>
<evidence type="ECO:0000256" key="4">
    <source>
        <dbReference type="ARBA" id="ARBA00023163"/>
    </source>
</evidence>
<dbReference type="AlphaFoldDB" id="A0A6A4PSD3"/>
<dbReference type="GO" id="GO:0000978">
    <property type="term" value="F:RNA polymerase II cis-regulatory region sequence-specific DNA binding"/>
    <property type="evidence" value="ECO:0007669"/>
    <property type="project" value="TreeGrafter"/>
</dbReference>